<keyword evidence="6" id="KW-0694">RNA-binding</keyword>
<accession>A0A7C6EE26</accession>
<dbReference type="InterPro" id="IPR020040">
    <property type="entry name" value="Ribosomal_uL6_a/b-dom"/>
</dbReference>
<evidence type="ECO:0000256" key="3">
    <source>
        <dbReference type="ARBA" id="ARBA00035454"/>
    </source>
</evidence>
<dbReference type="SUPFAM" id="SSF56053">
    <property type="entry name" value="Ribosomal protein L6"/>
    <property type="match status" value="2"/>
</dbReference>
<dbReference type="InterPro" id="IPR036789">
    <property type="entry name" value="Ribosomal_uL6-like_a/b-dom_sf"/>
</dbReference>
<evidence type="ECO:0000256" key="4">
    <source>
        <dbReference type="NCBIfam" id="TIGR03654"/>
    </source>
</evidence>
<dbReference type="GO" id="GO:0019843">
    <property type="term" value="F:rRNA binding"/>
    <property type="evidence" value="ECO:0007669"/>
    <property type="project" value="UniProtKB-UniRule"/>
</dbReference>
<feature type="domain" description="Large ribosomal subunit protein uL6 alpha-beta" evidence="7">
    <location>
        <begin position="88"/>
        <end position="171"/>
    </location>
</feature>
<dbReference type="InterPro" id="IPR000702">
    <property type="entry name" value="Ribosomal_uL6-like"/>
</dbReference>
<keyword evidence="6" id="KW-0699">rRNA-binding</keyword>
<proteinExistence type="inferred from homology"/>
<evidence type="ECO:0000256" key="2">
    <source>
        <dbReference type="ARBA" id="ARBA00023274"/>
    </source>
</evidence>
<comment type="caution">
    <text evidence="8">The sequence shown here is derived from an EMBL/GenBank/DDBJ whole genome shotgun (WGS) entry which is preliminary data.</text>
</comment>
<dbReference type="PANTHER" id="PTHR11655:SF14">
    <property type="entry name" value="LARGE RIBOSOMAL SUBUNIT PROTEIN UL6M"/>
    <property type="match status" value="1"/>
</dbReference>
<dbReference type="PANTHER" id="PTHR11655">
    <property type="entry name" value="60S/50S RIBOSOMAL PROTEIN L6/L9"/>
    <property type="match status" value="1"/>
</dbReference>
<dbReference type="Pfam" id="PF00347">
    <property type="entry name" value="Ribosomal_L6"/>
    <property type="match status" value="2"/>
</dbReference>
<dbReference type="InterPro" id="IPR019906">
    <property type="entry name" value="Ribosomal_uL6_bac-type"/>
</dbReference>
<feature type="domain" description="Large ribosomal subunit protein uL6 alpha-beta" evidence="7">
    <location>
        <begin position="10"/>
        <end position="79"/>
    </location>
</feature>
<sequence>MAKTLKPIPIPKGVTVTFANSKFTVKGPLGSLELPVSPNIKITTNENQINVEKTDNVAPAIVGTTRALIRSMLEGVTKGYEKILEVRGVGYKAQKTKDGVQLTLGFSHPVHIKPPPGITFEVKNVPNPEDPKTLITEIIIKGIDKQLVGTTAAQIRSISPPDVYHGKGIRYAGEYVRKKAGKRAAVAQT</sequence>
<keyword evidence="2 5" id="KW-0687">Ribonucleoprotein</keyword>
<name>A0A7C6EE26_UNCW3</name>
<evidence type="ECO:0000256" key="5">
    <source>
        <dbReference type="RuleBase" id="RU003869"/>
    </source>
</evidence>
<comment type="function">
    <text evidence="6">This protein binds to the 23S rRNA, and is important in its secondary structure. It is located near the subunit interface in the base of the L7/L12 stalk, and near the tRNA binding site of the peptidyltransferase center.</text>
</comment>
<keyword evidence="1 5" id="KW-0689">Ribosomal protein</keyword>
<organism evidence="8">
    <name type="scientific">candidate division WOR-3 bacterium</name>
    <dbReference type="NCBI Taxonomy" id="2052148"/>
    <lineage>
        <taxon>Bacteria</taxon>
        <taxon>Bacteria division WOR-3</taxon>
    </lineage>
</organism>
<dbReference type="AlphaFoldDB" id="A0A7C6EE26"/>
<protein>
    <recommendedName>
        <fullName evidence="3 4">50S ribosomal protein L6</fullName>
    </recommendedName>
</protein>
<dbReference type="EMBL" id="DTLI01000225">
    <property type="protein sequence ID" value="HHS53059.1"/>
    <property type="molecule type" value="Genomic_DNA"/>
</dbReference>
<comment type="similarity">
    <text evidence="5">Belongs to the universal ribosomal protein uL6 family.</text>
</comment>
<dbReference type="GO" id="GO:0003735">
    <property type="term" value="F:structural constituent of ribosome"/>
    <property type="evidence" value="ECO:0007669"/>
    <property type="project" value="UniProtKB-UniRule"/>
</dbReference>
<dbReference type="GO" id="GO:0002181">
    <property type="term" value="P:cytoplasmic translation"/>
    <property type="evidence" value="ECO:0007669"/>
    <property type="project" value="TreeGrafter"/>
</dbReference>
<dbReference type="PRINTS" id="PR00059">
    <property type="entry name" value="RIBOSOMALL6"/>
</dbReference>
<gene>
    <name evidence="8" type="ORF">ENW73_09465</name>
</gene>
<dbReference type="PIRSF" id="PIRSF002162">
    <property type="entry name" value="Ribosomal_L6"/>
    <property type="match status" value="1"/>
</dbReference>
<reference evidence="8" key="1">
    <citation type="journal article" date="2020" name="mSystems">
        <title>Genome- and Community-Level Interaction Insights into Carbon Utilization and Element Cycling Functions of Hydrothermarchaeota in Hydrothermal Sediment.</title>
        <authorList>
            <person name="Zhou Z."/>
            <person name="Liu Y."/>
            <person name="Xu W."/>
            <person name="Pan J."/>
            <person name="Luo Z.H."/>
            <person name="Li M."/>
        </authorList>
    </citation>
    <scope>NUCLEOTIDE SEQUENCE [LARGE SCALE GENOMIC DNA]</scope>
    <source>
        <strain evidence="8">SpSt-876</strain>
    </source>
</reference>
<evidence type="ECO:0000313" key="8">
    <source>
        <dbReference type="EMBL" id="HHS53059.1"/>
    </source>
</evidence>
<evidence type="ECO:0000259" key="7">
    <source>
        <dbReference type="Pfam" id="PF00347"/>
    </source>
</evidence>
<dbReference type="NCBIfam" id="TIGR03654">
    <property type="entry name" value="L6_bact"/>
    <property type="match status" value="1"/>
</dbReference>
<evidence type="ECO:0000256" key="1">
    <source>
        <dbReference type="ARBA" id="ARBA00022980"/>
    </source>
</evidence>
<evidence type="ECO:0000256" key="6">
    <source>
        <dbReference type="RuleBase" id="RU003870"/>
    </source>
</evidence>
<dbReference type="GO" id="GO:0022625">
    <property type="term" value="C:cytosolic large ribosomal subunit"/>
    <property type="evidence" value="ECO:0007669"/>
    <property type="project" value="UniProtKB-UniRule"/>
</dbReference>
<dbReference type="Gene3D" id="3.90.930.12">
    <property type="entry name" value="Ribosomal protein L6, alpha-beta domain"/>
    <property type="match status" value="2"/>
</dbReference>